<evidence type="ECO:0000313" key="1">
    <source>
        <dbReference type="EMBL" id="KNF08188.1"/>
    </source>
</evidence>
<dbReference type="STRING" id="1503.CLPU_9c00840"/>
<keyword evidence="2" id="KW-1185">Reference proteome</keyword>
<accession>A0A0L0W9F6</accession>
<comment type="caution">
    <text evidence="1">The sequence shown here is derived from an EMBL/GenBank/DDBJ whole genome shotgun (WGS) entry which is preliminary data.</text>
</comment>
<reference evidence="2" key="1">
    <citation type="submission" date="2015-07" db="EMBL/GenBank/DDBJ databases">
        <title>Draft genome sequence of the purine-degrading Gottschalkia purinilyticum DSM 1384 (formerly Clostridium purinilyticum).</title>
        <authorList>
            <person name="Poehlein A."/>
            <person name="Schiel-Bengelsdorf B."/>
            <person name="Bengelsdorf F.R."/>
            <person name="Daniel R."/>
            <person name="Duerre P."/>
        </authorList>
    </citation>
    <scope>NUCLEOTIDE SEQUENCE [LARGE SCALE GENOMIC DNA]</scope>
    <source>
        <strain evidence="2">DSM 1384</strain>
    </source>
</reference>
<dbReference type="Pfam" id="PF13108">
    <property type="entry name" value="DUF3969"/>
    <property type="match status" value="1"/>
</dbReference>
<proteinExistence type="predicted"/>
<dbReference type="EMBL" id="LGSS01000009">
    <property type="protein sequence ID" value="KNF08188.1"/>
    <property type="molecule type" value="Genomic_DNA"/>
</dbReference>
<dbReference type="InterPro" id="IPR025083">
    <property type="entry name" value="DUF3969"/>
</dbReference>
<evidence type="ECO:0000313" key="2">
    <source>
        <dbReference type="Proteomes" id="UP000037267"/>
    </source>
</evidence>
<name>A0A0L0W9F6_GOTPU</name>
<dbReference type="Proteomes" id="UP000037267">
    <property type="component" value="Unassembled WGS sequence"/>
</dbReference>
<dbReference type="AlphaFoldDB" id="A0A0L0W9F6"/>
<sequence>MKNKAITIDEAENYIFNPYTVNKIEKEGGLDELAFLYSLGCELEDVLSLIPDMLENNFNDLIEKTLDQLNKLKGLDSPKDKWYE</sequence>
<organism evidence="1 2">
    <name type="scientific">Gottschalkia purinilytica</name>
    <name type="common">Clostridium purinilyticum</name>
    <dbReference type="NCBI Taxonomy" id="1503"/>
    <lineage>
        <taxon>Bacteria</taxon>
        <taxon>Bacillati</taxon>
        <taxon>Bacillota</taxon>
        <taxon>Tissierellia</taxon>
        <taxon>Tissierellales</taxon>
        <taxon>Gottschalkiaceae</taxon>
        <taxon>Gottschalkia</taxon>
    </lineage>
</organism>
<gene>
    <name evidence="1" type="ORF">CLPU_9c00840</name>
</gene>
<protein>
    <submittedName>
        <fullName evidence="1">Uncharacterized protein</fullName>
    </submittedName>
</protein>